<organism evidence="1 2">
    <name type="scientific">Piloderma croceum (strain F 1598)</name>
    <dbReference type="NCBI Taxonomy" id="765440"/>
    <lineage>
        <taxon>Eukaryota</taxon>
        <taxon>Fungi</taxon>
        <taxon>Dikarya</taxon>
        <taxon>Basidiomycota</taxon>
        <taxon>Agaricomycotina</taxon>
        <taxon>Agaricomycetes</taxon>
        <taxon>Agaricomycetidae</taxon>
        <taxon>Atheliales</taxon>
        <taxon>Atheliaceae</taxon>
        <taxon>Piloderma</taxon>
    </lineage>
</organism>
<keyword evidence="2" id="KW-1185">Reference proteome</keyword>
<sequence length="107" mass="12114">MSRLGCMACSMGIAMITGNPCEISSSHVGHITSWHYCISQYPSVVAPSVGSCAPGVAFELKRAQWMRNYRYLKAVHFRHSARHHSCHRDMRHVPFIIAYPICDLPPW</sequence>
<name>A0A0C3BAK6_PILCF</name>
<dbReference type="HOGENOM" id="CLU_2210964_0_0_1"/>
<reference evidence="1 2" key="1">
    <citation type="submission" date="2014-04" db="EMBL/GenBank/DDBJ databases">
        <authorList>
            <consortium name="DOE Joint Genome Institute"/>
            <person name="Kuo A."/>
            <person name="Tarkka M."/>
            <person name="Buscot F."/>
            <person name="Kohler A."/>
            <person name="Nagy L.G."/>
            <person name="Floudas D."/>
            <person name="Copeland A."/>
            <person name="Barry K.W."/>
            <person name="Cichocki N."/>
            <person name="Veneault-Fourrey C."/>
            <person name="LaButti K."/>
            <person name="Lindquist E.A."/>
            <person name="Lipzen A."/>
            <person name="Lundell T."/>
            <person name="Morin E."/>
            <person name="Murat C."/>
            <person name="Sun H."/>
            <person name="Tunlid A."/>
            <person name="Henrissat B."/>
            <person name="Grigoriev I.V."/>
            <person name="Hibbett D.S."/>
            <person name="Martin F."/>
            <person name="Nordberg H.P."/>
            <person name="Cantor M.N."/>
            <person name="Hua S.X."/>
        </authorList>
    </citation>
    <scope>NUCLEOTIDE SEQUENCE [LARGE SCALE GENOMIC DNA]</scope>
    <source>
        <strain evidence="1 2">F 1598</strain>
    </source>
</reference>
<dbReference type="AlphaFoldDB" id="A0A0C3BAK6"/>
<proteinExistence type="predicted"/>
<protein>
    <submittedName>
        <fullName evidence="1">Uncharacterized protein</fullName>
    </submittedName>
</protein>
<dbReference type="EMBL" id="KN832991">
    <property type="protein sequence ID" value="KIM83328.1"/>
    <property type="molecule type" value="Genomic_DNA"/>
</dbReference>
<gene>
    <name evidence="1" type="ORF">PILCRDRAFT_819579</name>
</gene>
<dbReference type="Proteomes" id="UP000054166">
    <property type="component" value="Unassembled WGS sequence"/>
</dbReference>
<dbReference type="InParanoid" id="A0A0C3BAK6"/>
<evidence type="ECO:0000313" key="1">
    <source>
        <dbReference type="EMBL" id="KIM83328.1"/>
    </source>
</evidence>
<accession>A0A0C3BAK6</accession>
<reference evidence="2" key="2">
    <citation type="submission" date="2015-01" db="EMBL/GenBank/DDBJ databases">
        <title>Evolutionary Origins and Diversification of the Mycorrhizal Mutualists.</title>
        <authorList>
            <consortium name="DOE Joint Genome Institute"/>
            <consortium name="Mycorrhizal Genomics Consortium"/>
            <person name="Kohler A."/>
            <person name="Kuo A."/>
            <person name="Nagy L.G."/>
            <person name="Floudas D."/>
            <person name="Copeland A."/>
            <person name="Barry K.W."/>
            <person name="Cichocki N."/>
            <person name="Veneault-Fourrey C."/>
            <person name="LaButti K."/>
            <person name="Lindquist E.A."/>
            <person name="Lipzen A."/>
            <person name="Lundell T."/>
            <person name="Morin E."/>
            <person name="Murat C."/>
            <person name="Riley R."/>
            <person name="Ohm R."/>
            <person name="Sun H."/>
            <person name="Tunlid A."/>
            <person name="Henrissat B."/>
            <person name="Grigoriev I.V."/>
            <person name="Hibbett D.S."/>
            <person name="Martin F."/>
        </authorList>
    </citation>
    <scope>NUCLEOTIDE SEQUENCE [LARGE SCALE GENOMIC DNA]</scope>
    <source>
        <strain evidence="2">F 1598</strain>
    </source>
</reference>
<evidence type="ECO:0000313" key="2">
    <source>
        <dbReference type="Proteomes" id="UP000054166"/>
    </source>
</evidence>